<proteinExistence type="predicted"/>
<dbReference type="EMBL" id="UINC01125823">
    <property type="protein sequence ID" value="SVD03921.1"/>
    <property type="molecule type" value="Genomic_DNA"/>
</dbReference>
<reference evidence="1" key="1">
    <citation type="submission" date="2018-05" db="EMBL/GenBank/DDBJ databases">
        <authorList>
            <person name="Lanie J.A."/>
            <person name="Ng W.-L."/>
            <person name="Kazmierczak K.M."/>
            <person name="Andrzejewski T.M."/>
            <person name="Davidsen T.M."/>
            <person name="Wayne K.J."/>
            <person name="Tettelin H."/>
            <person name="Glass J.I."/>
            <person name="Rusch D."/>
            <person name="Podicherti R."/>
            <person name="Tsui H.-C.T."/>
            <person name="Winkler M.E."/>
        </authorList>
    </citation>
    <scope>NUCLEOTIDE SEQUENCE</scope>
</reference>
<organism evidence="1">
    <name type="scientific">marine metagenome</name>
    <dbReference type="NCBI Taxonomy" id="408172"/>
    <lineage>
        <taxon>unclassified sequences</taxon>
        <taxon>metagenomes</taxon>
        <taxon>ecological metagenomes</taxon>
    </lineage>
</organism>
<accession>A0A382S4V2</accession>
<evidence type="ECO:0000313" key="1">
    <source>
        <dbReference type="EMBL" id="SVD03921.1"/>
    </source>
</evidence>
<protein>
    <submittedName>
        <fullName evidence="1">Uncharacterized protein</fullName>
    </submittedName>
</protein>
<sequence length="78" mass="9143">MAKLKTIYDKLKPEFKNQLQVSARKYDSAKRLKYNLMSNTLWSDLTLSTISDISVFCNIEMYNLTAYDVMYGKSMLKE</sequence>
<gene>
    <name evidence="1" type="ORF">METZ01_LOCUS356775</name>
</gene>
<dbReference type="AlphaFoldDB" id="A0A382S4V2"/>
<name>A0A382S4V2_9ZZZZ</name>